<dbReference type="InterPro" id="IPR000792">
    <property type="entry name" value="Tscrpt_reg_LuxR_C"/>
</dbReference>
<dbReference type="PROSITE" id="PS00622">
    <property type="entry name" value="HTH_LUXR_1"/>
    <property type="match status" value="1"/>
</dbReference>
<organism evidence="9 10">
    <name type="scientific">Actinomadura syzygii</name>
    <dbReference type="NCBI Taxonomy" id="1427538"/>
    <lineage>
        <taxon>Bacteria</taxon>
        <taxon>Bacillati</taxon>
        <taxon>Actinomycetota</taxon>
        <taxon>Actinomycetes</taxon>
        <taxon>Streptosporangiales</taxon>
        <taxon>Thermomonosporaceae</taxon>
        <taxon>Actinomadura</taxon>
    </lineage>
</organism>
<evidence type="ECO:0000259" key="8">
    <source>
        <dbReference type="PROSITE" id="PS50110"/>
    </source>
</evidence>
<dbReference type="InterPro" id="IPR011006">
    <property type="entry name" value="CheY-like_superfamily"/>
</dbReference>
<dbReference type="EMBL" id="VSFF01000001">
    <property type="protein sequence ID" value="TYC18842.1"/>
    <property type="molecule type" value="Genomic_DNA"/>
</dbReference>
<keyword evidence="3" id="KW-0238">DNA-binding</keyword>
<dbReference type="PROSITE" id="PS50110">
    <property type="entry name" value="RESPONSE_REGULATORY"/>
    <property type="match status" value="1"/>
</dbReference>
<evidence type="ECO:0000256" key="6">
    <source>
        <dbReference type="SAM" id="MobiDB-lite"/>
    </source>
</evidence>
<dbReference type="OrthoDB" id="154278at2"/>
<evidence type="ECO:0000259" key="7">
    <source>
        <dbReference type="PROSITE" id="PS50043"/>
    </source>
</evidence>
<dbReference type="Gene3D" id="3.40.50.2300">
    <property type="match status" value="1"/>
</dbReference>
<sequence>MGAIDGGSGGGAHRPRRAGRAVPGRRRVTGGGLRPHRPAGAHRRVGAGRRSGARPARRADRRGRRGAGGAGGHARTAGDDGVGGGGPAVTIRVLVADDQPVVRVGFAAIIDEEPDLTVVGQAGDGAEVLRTVAGCRPDVVLMDIRMPGMDGLAATRALAEAAPSTRVLVLTTFRRDEYVFGALRAGASGFLLKDCDPQDLLDAIRTVAGGEAMLAPAVTRQLIDAFVAGSVGARPRPDERLGLLTGREVDVLRNLARGLNNAEIAAVLGIGTATVKTHVNAIFGKLGLRDRVQATIFAYDMGLAGPGGSG</sequence>
<accession>A0A5D0UMI1</accession>
<keyword evidence="10" id="KW-1185">Reference proteome</keyword>
<dbReference type="GO" id="GO:0000160">
    <property type="term" value="P:phosphorelay signal transduction system"/>
    <property type="evidence" value="ECO:0007669"/>
    <property type="project" value="InterPro"/>
</dbReference>
<dbReference type="InterPro" id="IPR016032">
    <property type="entry name" value="Sig_transdc_resp-reg_C-effctor"/>
</dbReference>
<dbReference type="SUPFAM" id="SSF52172">
    <property type="entry name" value="CheY-like"/>
    <property type="match status" value="1"/>
</dbReference>
<proteinExistence type="predicted"/>
<name>A0A5D0UMI1_9ACTN</name>
<dbReference type="Proteomes" id="UP000322634">
    <property type="component" value="Unassembled WGS sequence"/>
</dbReference>
<evidence type="ECO:0000256" key="3">
    <source>
        <dbReference type="ARBA" id="ARBA00023125"/>
    </source>
</evidence>
<gene>
    <name evidence="9" type="ORF">FXF65_03660</name>
</gene>
<evidence type="ECO:0000256" key="2">
    <source>
        <dbReference type="ARBA" id="ARBA00023015"/>
    </source>
</evidence>
<keyword evidence="2" id="KW-0805">Transcription regulation</keyword>
<dbReference type="SMART" id="SM00421">
    <property type="entry name" value="HTH_LUXR"/>
    <property type="match status" value="1"/>
</dbReference>
<dbReference type="PANTHER" id="PTHR43214">
    <property type="entry name" value="TWO-COMPONENT RESPONSE REGULATOR"/>
    <property type="match status" value="1"/>
</dbReference>
<reference evidence="9 10" key="1">
    <citation type="submission" date="2019-08" db="EMBL/GenBank/DDBJ databases">
        <title>Actinomadura sp. nov. CYP1-5 isolated from mountain soil.</title>
        <authorList>
            <person name="Songsumanus A."/>
            <person name="Kuncharoen N."/>
            <person name="Kudo T."/>
            <person name="Yuki M."/>
            <person name="Igarashi Y."/>
            <person name="Tanasupawat S."/>
        </authorList>
    </citation>
    <scope>NUCLEOTIDE SEQUENCE [LARGE SCALE GENOMIC DNA]</scope>
    <source>
        <strain evidence="9 10">GKU157</strain>
    </source>
</reference>
<dbReference type="AlphaFoldDB" id="A0A5D0UMI1"/>
<dbReference type="Pfam" id="PF00196">
    <property type="entry name" value="GerE"/>
    <property type="match status" value="1"/>
</dbReference>
<dbReference type="InterPro" id="IPR058245">
    <property type="entry name" value="NreC/VraR/RcsB-like_REC"/>
</dbReference>
<dbReference type="PANTHER" id="PTHR43214:SF24">
    <property type="entry name" value="TRANSCRIPTIONAL REGULATORY PROTEIN NARL-RELATED"/>
    <property type="match status" value="1"/>
</dbReference>
<dbReference type="Pfam" id="PF00072">
    <property type="entry name" value="Response_reg"/>
    <property type="match status" value="1"/>
</dbReference>
<feature type="compositionally biased region" description="Gly residues" evidence="6">
    <location>
        <begin position="1"/>
        <end position="12"/>
    </location>
</feature>
<dbReference type="CDD" id="cd06170">
    <property type="entry name" value="LuxR_C_like"/>
    <property type="match status" value="1"/>
</dbReference>
<dbReference type="GO" id="GO:0006355">
    <property type="term" value="P:regulation of DNA-templated transcription"/>
    <property type="evidence" value="ECO:0007669"/>
    <property type="project" value="InterPro"/>
</dbReference>
<dbReference type="InterPro" id="IPR039420">
    <property type="entry name" value="WalR-like"/>
</dbReference>
<protein>
    <submittedName>
        <fullName evidence="9">Response regulator transcription factor</fullName>
    </submittedName>
</protein>
<evidence type="ECO:0000256" key="4">
    <source>
        <dbReference type="ARBA" id="ARBA00023163"/>
    </source>
</evidence>
<comment type="caution">
    <text evidence="9">The sequence shown here is derived from an EMBL/GenBank/DDBJ whole genome shotgun (WGS) entry which is preliminary data.</text>
</comment>
<evidence type="ECO:0000256" key="5">
    <source>
        <dbReference type="PROSITE-ProRule" id="PRU00169"/>
    </source>
</evidence>
<evidence type="ECO:0000256" key="1">
    <source>
        <dbReference type="ARBA" id="ARBA00022553"/>
    </source>
</evidence>
<keyword evidence="1 5" id="KW-0597">Phosphoprotein</keyword>
<dbReference type="CDD" id="cd17535">
    <property type="entry name" value="REC_NarL-like"/>
    <property type="match status" value="1"/>
</dbReference>
<feature type="compositionally biased region" description="Basic residues" evidence="6">
    <location>
        <begin position="13"/>
        <end position="65"/>
    </location>
</feature>
<keyword evidence="4" id="KW-0804">Transcription</keyword>
<dbReference type="PRINTS" id="PR00038">
    <property type="entry name" value="HTHLUXR"/>
</dbReference>
<dbReference type="GO" id="GO:0003677">
    <property type="term" value="F:DNA binding"/>
    <property type="evidence" value="ECO:0007669"/>
    <property type="project" value="UniProtKB-KW"/>
</dbReference>
<feature type="region of interest" description="Disordered" evidence="6">
    <location>
        <begin position="1"/>
        <end position="83"/>
    </location>
</feature>
<dbReference type="SMART" id="SM00448">
    <property type="entry name" value="REC"/>
    <property type="match status" value="1"/>
</dbReference>
<feature type="modified residue" description="4-aspartylphosphate" evidence="5">
    <location>
        <position position="143"/>
    </location>
</feature>
<feature type="domain" description="HTH luxR-type" evidence="7">
    <location>
        <begin position="237"/>
        <end position="302"/>
    </location>
</feature>
<dbReference type="InterPro" id="IPR001789">
    <property type="entry name" value="Sig_transdc_resp-reg_receiver"/>
</dbReference>
<evidence type="ECO:0000313" key="9">
    <source>
        <dbReference type="EMBL" id="TYC18842.1"/>
    </source>
</evidence>
<feature type="domain" description="Response regulatory" evidence="8">
    <location>
        <begin position="92"/>
        <end position="208"/>
    </location>
</feature>
<dbReference type="SUPFAM" id="SSF46894">
    <property type="entry name" value="C-terminal effector domain of the bipartite response regulators"/>
    <property type="match status" value="1"/>
</dbReference>
<dbReference type="PROSITE" id="PS50043">
    <property type="entry name" value="HTH_LUXR_2"/>
    <property type="match status" value="1"/>
</dbReference>
<evidence type="ECO:0000313" key="10">
    <source>
        <dbReference type="Proteomes" id="UP000322634"/>
    </source>
</evidence>